<comment type="caution">
    <text evidence="4">The sequence shown here is derived from an EMBL/GenBank/DDBJ whole genome shotgun (WGS) entry which is preliminary data.</text>
</comment>
<dbReference type="PROSITE" id="PS50097">
    <property type="entry name" value="BTB"/>
    <property type="match status" value="1"/>
</dbReference>
<organism evidence="4 5">
    <name type="scientific">Ridgeia piscesae</name>
    <name type="common">Tubeworm</name>
    <dbReference type="NCBI Taxonomy" id="27915"/>
    <lineage>
        <taxon>Eukaryota</taxon>
        <taxon>Metazoa</taxon>
        <taxon>Spiralia</taxon>
        <taxon>Lophotrochozoa</taxon>
        <taxon>Annelida</taxon>
        <taxon>Polychaeta</taxon>
        <taxon>Sedentaria</taxon>
        <taxon>Canalipalpata</taxon>
        <taxon>Sabellida</taxon>
        <taxon>Siboglinidae</taxon>
        <taxon>Ridgeia</taxon>
    </lineage>
</organism>
<dbReference type="Gene3D" id="2.120.10.80">
    <property type="entry name" value="Kelch-type beta propeller"/>
    <property type="match status" value="1"/>
</dbReference>
<dbReference type="Pfam" id="PF00651">
    <property type="entry name" value="BTB"/>
    <property type="match status" value="1"/>
</dbReference>
<name>A0AAD9KZV4_RIDPI</name>
<reference evidence="4" key="1">
    <citation type="journal article" date="2023" name="Mol. Biol. Evol.">
        <title>Third-Generation Sequencing Reveals the Adaptive Role of the Epigenome in Three Deep-Sea Polychaetes.</title>
        <authorList>
            <person name="Perez M."/>
            <person name="Aroh O."/>
            <person name="Sun Y."/>
            <person name="Lan Y."/>
            <person name="Juniper S.K."/>
            <person name="Young C.R."/>
            <person name="Angers B."/>
            <person name="Qian P.Y."/>
        </authorList>
    </citation>
    <scope>NUCLEOTIDE SEQUENCE</scope>
    <source>
        <strain evidence="4">R07B-5</strain>
    </source>
</reference>
<dbReference type="SUPFAM" id="SSF54695">
    <property type="entry name" value="POZ domain"/>
    <property type="match status" value="1"/>
</dbReference>
<keyword evidence="5" id="KW-1185">Reference proteome</keyword>
<dbReference type="AlphaFoldDB" id="A0AAD9KZV4"/>
<feature type="domain" description="BTB" evidence="3">
    <location>
        <begin position="32"/>
        <end position="99"/>
    </location>
</feature>
<dbReference type="Pfam" id="PF24681">
    <property type="entry name" value="Kelch_KLHDC2_KLHL20_DRC7"/>
    <property type="match status" value="1"/>
</dbReference>
<keyword evidence="2" id="KW-0677">Repeat</keyword>
<dbReference type="InterPro" id="IPR011705">
    <property type="entry name" value="BACK"/>
</dbReference>
<dbReference type="Proteomes" id="UP001209878">
    <property type="component" value="Unassembled WGS sequence"/>
</dbReference>
<dbReference type="InterPro" id="IPR000210">
    <property type="entry name" value="BTB/POZ_dom"/>
</dbReference>
<proteinExistence type="predicted"/>
<dbReference type="InterPro" id="IPR015915">
    <property type="entry name" value="Kelch-typ_b-propeller"/>
</dbReference>
<dbReference type="SMART" id="SM00612">
    <property type="entry name" value="Kelch"/>
    <property type="match status" value="3"/>
</dbReference>
<dbReference type="Gene3D" id="3.30.710.10">
    <property type="entry name" value="Potassium Channel Kv1.1, Chain A"/>
    <property type="match status" value="1"/>
</dbReference>
<dbReference type="SUPFAM" id="SSF117281">
    <property type="entry name" value="Kelch motif"/>
    <property type="match status" value="1"/>
</dbReference>
<dbReference type="InterPro" id="IPR011333">
    <property type="entry name" value="SKP1/BTB/POZ_sf"/>
</dbReference>
<protein>
    <recommendedName>
        <fullName evidence="3">BTB domain-containing protein</fullName>
    </recommendedName>
</protein>
<sequence>MAGDQATRRVAETYGRDVIKSLSNLRETEDLCDFTLHSDGRSFHVHKVLLAATSDYFRAMLCGCLRESTENQVELKGVGADSLGQIVDFMYSGSLRLDADNLSDVLNAASHLQVGAVLSLCSDYMVTRLSDECGGEERDVLLALARTYCLTAVLRRHDDAMLADFERFSRTEPFLRLSASEFASYLASDALVVTSEVTVFNAIARWHAHEPADRGQHLETLLGCVRFGLMTENELTQLTRHTLMSQCPACGQHIAAGLKYHSDSLVGHPPVSSDNKVRATCRSLVLVHQGSPYRPFEVTAYREPDGRFYRLVTDTTASRDCRVDVIDNMAYICGVVDCGGGALVSSLLRFDPRHVRLQPLSPCRRLRIEPALVADDSALYLFGGKTENNVVLDSVERYDVQTNIWRDIESMPMPTHSLAAVILGGAIYVTGGVNNGQRDPTDVLLLYDCDTRGWTSGAPMHCARRLHEMVAMGDDLFVLGGLGGPRHQSEIPIEMYSPATGQWTLLTHTLPGRSVGHFVQFNGRILSLGREHSGAAEDDIWYYEHSTDTWRPYAKTAQRASLTLAMAVLLTVNYNDRRVSKTVDTATNRRQSDVR</sequence>
<dbReference type="SMART" id="SM00225">
    <property type="entry name" value="BTB"/>
    <property type="match status" value="1"/>
</dbReference>
<accession>A0AAD9KZV4</accession>
<evidence type="ECO:0000313" key="4">
    <source>
        <dbReference type="EMBL" id="KAK2180365.1"/>
    </source>
</evidence>
<dbReference type="EMBL" id="JAODUO010000446">
    <property type="protein sequence ID" value="KAK2180365.1"/>
    <property type="molecule type" value="Genomic_DNA"/>
</dbReference>
<dbReference type="SMART" id="SM00875">
    <property type="entry name" value="BACK"/>
    <property type="match status" value="1"/>
</dbReference>
<dbReference type="InterPro" id="IPR017096">
    <property type="entry name" value="BTB-kelch_protein"/>
</dbReference>
<evidence type="ECO:0000256" key="1">
    <source>
        <dbReference type="ARBA" id="ARBA00022441"/>
    </source>
</evidence>
<keyword evidence="1" id="KW-0880">Kelch repeat</keyword>
<dbReference type="PANTHER" id="PTHR45632">
    <property type="entry name" value="LD33804P"/>
    <property type="match status" value="1"/>
</dbReference>
<evidence type="ECO:0000256" key="2">
    <source>
        <dbReference type="ARBA" id="ARBA00022737"/>
    </source>
</evidence>
<dbReference type="PANTHER" id="PTHR45632:SF3">
    <property type="entry name" value="KELCH-LIKE PROTEIN 32"/>
    <property type="match status" value="1"/>
</dbReference>
<dbReference type="Pfam" id="PF07707">
    <property type="entry name" value="BACK"/>
    <property type="match status" value="1"/>
</dbReference>
<gene>
    <name evidence="4" type="ORF">NP493_446g01047</name>
</gene>
<dbReference type="InterPro" id="IPR006652">
    <property type="entry name" value="Kelch_1"/>
</dbReference>
<evidence type="ECO:0000313" key="5">
    <source>
        <dbReference type="Proteomes" id="UP001209878"/>
    </source>
</evidence>
<dbReference type="PIRSF" id="PIRSF037037">
    <property type="entry name" value="Kelch-like_protein_gigaxonin"/>
    <property type="match status" value="1"/>
</dbReference>
<evidence type="ECO:0000259" key="3">
    <source>
        <dbReference type="PROSITE" id="PS50097"/>
    </source>
</evidence>
<dbReference type="Gene3D" id="1.25.40.420">
    <property type="match status" value="1"/>
</dbReference>